<dbReference type="AlphaFoldDB" id="X0TSG8"/>
<accession>X0TSG8</accession>
<sequence length="68" mass="8123">MPNFQQFILEELDEATYPGNIGFEEMVQFWKNAEKEDLKKMDKLLSKPKPNFNDFKDLIRDVIDIDLE</sequence>
<dbReference type="EMBL" id="BARS01010675">
    <property type="protein sequence ID" value="GAF96164.1"/>
    <property type="molecule type" value="Genomic_DNA"/>
</dbReference>
<protein>
    <submittedName>
        <fullName evidence="1">Uncharacterized protein</fullName>
    </submittedName>
</protein>
<proteinExistence type="predicted"/>
<gene>
    <name evidence="1" type="ORF">S01H1_19698</name>
</gene>
<comment type="caution">
    <text evidence="1">The sequence shown here is derived from an EMBL/GenBank/DDBJ whole genome shotgun (WGS) entry which is preliminary data.</text>
</comment>
<reference evidence="1" key="1">
    <citation type="journal article" date="2014" name="Front. Microbiol.">
        <title>High frequency of phylogenetically diverse reductive dehalogenase-homologous genes in deep subseafloor sedimentary metagenomes.</title>
        <authorList>
            <person name="Kawai M."/>
            <person name="Futagami T."/>
            <person name="Toyoda A."/>
            <person name="Takaki Y."/>
            <person name="Nishi S."/>
            <person name="Hori S."/>
            <person name="Arai W."/>
            <person name="Tsubouchi T."/>
            <person name="Morono Y."/>
            <person name="Uchiyama I."/>
            <person name="Ito T."/>
            <person name="Fujiyama A."/>
            <person name="Inagaki F."/>
            <person name="Takami H."/>
        </authorList>
    </citation>
    <scope>NUCLEOTIDE SEQUENCE</scope>
    <source>
        <strain evidence="1">Expedition CK06-06</strain>
    </source>
</reference>
<name>X0TSG8_9ZZZZ</name>
<evidence type="ECO:0000313" key="1">
    <source>
        <dbReference type="EMBL" id="GAF96164.1"/>
    </source>
</evidence>
<organism evidence="1">
    <name type="scientific">marine sediment metagenome</name>
    <dbReference type="NCBI Taxonomy" id="412755"/>
    <lineage>
        <taxon>unclassified sequences</taxon>
        <taxon>metagenomes</taxon>
        <taxon>ecological metagenomes</taxon>
    </lineage>
</organism>